<evidence type="ECO:0000256" key="10">
    <source>
        <dbReference type="ARBA" id="ARBA00023158"/>
    </source>
</evidence>
<proteinExistence type="inferred from homology"/>
<dbReference type="Gene3D" id="3.30.1610.20">
    <property type="entry name" value="Hen1, N-terminal domain"/>
    <property type="match status" value="1"/>
</dbReference>
<evidence type="ECO:0000256" key="9">
    <source>
        <dbReference type="ARBA" id="ARBA00022884"/>
    </source>
</evidence>
<evidence type="ECO:0000259" key="15">
    <source>
        <dbReference type="Pfam" id="PF12623"/>
    </source>
</evidence>
<dbReference type="InterPro" id="IPR038546">
    <property type="entry name" value="Hen1_N_sf"/>
</dbReference>
<keyword evidence="5" id="KW-0808">Transferase</keyword>
<dbReference type="Pfam" id="PF08242">
    <property type="entry name" value="Methyltransf_12"/>
    <property type="match status" value="1"/>
</dbReference>
<keyword evidence="10" id="KW-0943">RNA-mediated gene silencing</keyword>
<evidence type="ECO:0000256" key="12">
    <source>
        <dbReference type="ARBA" id="ARBA00048418"/>
    </source>
</evidence>
<organism evidence="16 17">
    <name type="scientific">Plantibacter cousiniae</name>
    <name type="common">nom. nud.</name>
    <dbReference type="NCBI Taxonomy" id="199709"/>
    <lineage>
        <taxon>Bacteria</taxon>
        <taxon>Bacillati</taxon>
        <taxon>Actinomycetota</taxon>
        <taxon>Actinomycetes</taxon>
        <taxon>Micrococcales</taxon>
        <taxon>Microbacteriaceae</taxon>
        <taxon>Plantibacter</taxon>
    </lineage>
</organism>
<dbReference type="EC" id="2.1.1.386" evidence="11"/>
<dbReference type="Pfam" id="PF12623">
    <property type="entry name" value="Hen1_L"/>
    <property type="match status" value="1"/>
</dbReference>
<name>A0ABY1LGM2_9MICO</name>
<accession>A0ABY1LGM2</accession>
<keyword evidence="17" id="KW-1185">Reference proteome</keyword>
<protein>
    <recommendedName>
        <fullName evidence="3">Small RNA 2'-O-methyltransferase</fullName>
        <ecNumber evidence="11">2.1.1.386</ecNumber>
    </recommendedName>
</protein>
<dbReference type="Proteomes" id="UP000190827">
    <property type="component" value="Unassembled WGS sequence"/>
</dbReference>
<evidence type="ECO:0000256" key="11">
    <source>
        <dbReference type="ARBA" id="ARBA00035025"/>
    </source>
</evidence>
<dbReference type="NCBIfam" id="TIGR04074">
    <property type="entry name" value="bacter_Hen1"/>
    <property type="match status" value="1"/>
</dbReference>
<evidence type="ECO:0000256" key="7">
    <source>
        <dbReference type="ARBA" id="ARBA00022723"/>
    </source>
</evidence>
<feature type="domain" description="Methyltransferase type 12" evidence="14">
    <location>
        <begin position="290"/>
        <end position="390"/>
    </location>
</feature>
<dbReference type="EMBL" id="FUZO01000001">
    <property type="protein sequence ID" value="SKC37367.1"/>
    <property type="molecule type" value="Genomic_DNA"/>
</dbReference>
<dbReference type="InterPro" id="IPR026610">
    <property type="entry name" value="Hen1"/>
</dbReference>
<keyword evidence="4" id="KW-0489">Methyltransferase</keyword>
<dbReference type="SUPFAM" id="SSF53335">
    <property type="entry name" value="S-adenosyl-L-methionine-dependent methyltransferases"/>
    <property type="match status" value="1"/>
</dbReference>
<dbReference type="PANTHER" id="PTHR21404:SF3">
    <property type="entry name" value="SMALL RNA 2'-O-METHYLTRANSFERASE"/>
    <property type="match status" value="1"/>
</dbReference>
<sequence length="467" mass="50534">MLVTITSTAPSAADLGHLVRKHPARAQSFDLSVGRAHVFYPEATDERCTIALLLEVDAIALVRQKRFGGGDSASLSQYVNDRPYASSSMVAVAIGQVFRSAMTGRSDSHPELAAAALPLTITVAAVPSRGLDRLATRLFTPLGWEVVERAIPLDPTIPAWGDSRYVDLELTGCLRLADALRQLYVLLPVLDDAKHYWVSDDEVGKLLRAGEGWLADHPDRDLITKRYLAHQSRMVTDAQSQLDPEVRTDGADGDDAATASQTNRAPALAGLRAEAVLQALADVRARSVADVGCGEGVLLTRLMADPLVTSVIGTDVSARALAAASQRLGLRDASDRIRERVQLLQSSATYADGRLRGLDAIVLMEVVEHIDAERLDALEASIFGAAAPEAVIVTTPNREYNALYPSLPAGSFRHPDHRFEWDRQEFATWCTAAAERYGYGVEHRTVGDVDPQLGSPTQLAIFRKAIS</sequence>
<gene>
    <name evidence="16" type="ORF">SAMN06295973_0274</name>
</gene>
<keyword evidence="7" id="KW-0479">Metal-binding</keyword>
<comment type="similarity">
    <text evidence="2">Belongs to the methyltransferase superfamily. HEN1 family.</text>
</comment>
<feature type="domain" description="Hen1 N-terminal" evidence="15">
    <location>
        <begin position="1"/>
        <end position="242"/>
    </location>
</feature>
<evidence type="ECO:0000256" key="5">
    <source>
        <dbReference type="ARBA" id="ARBA00022679"/>
    </source>
</evidence>
<dbReference type="InterPro" id="IPR013217">
    <property type="entry name" value="Methyltransf_12"/>
</dbReference>
<reference evidence="16 17" key="1">
    <citation type="submission" date="2017-02" db="EMBL/GenBank/DDBJ databases">
        <authorList>
            <person name="Varghese N."/>
            <person name="Submissions S."/>
        </authorList>
    </citation>
    <scope>NUCLEOTIDE SEQUENCE [LARGE SCALE GENOMIC DNA]</scope>
    <source>
        <strain evidence="16 17">VKM Ac-1787</strain>
    </source>
</reference>
<keyword evidence="8" id="KW-0460">Magnesium</keyword>
<comment type="caution">
    <text evidence="16">The sequence shown here is derived from an EMBL/GenBank/DDBJ whole genome shotgun (WGS) entry which is preliminary data.</text>
</comment>
<evidence type="ECO:0000313" key="17">
    <source>
        <dbReference type="Proteomes" id="UP000190827"/>
    </source>
</evidence>
<evidence type="ECO:0000256" key="1">
    <source>
        <dbReference type="ARBA" id="ARBA00001946"/>
    </source>
</evidence>
<dbReference type="InterPro" id="IPR029063">
    <property type="entry name" value="SAM-dependent_MTases_sf"/>
</dbReference>
<dbReference type="PANTHER" id="PTHR21404">
    <property type="entry name" value="HEN1"/>
    <property type="match status" value="1"/>
</dbReference>
<feature type="region of interest" description="Disordered" evidence="13">
    <location>
        <begin position="238"/>
        <end position="261"/>
    </location>
</feature>
<evidence type="ECO:0000256" key="2">
    <source>
        <dbReference type="ARBA" id="ARBA00009026"/>
    </source>
</evidence>
<evidence type="ECO:0000256" key="8">
    <source>
        <dbReference type="ARBA" id="ARBA00022842"/>
    </source>
</evidence>
<dbReference type="InterPro" id="IPR024026">
    <property type="entry name" value="3'-RNA_MeTfrase_Hen1_bac"/>
</dbReference>
<dbReference type="Gene3D" id="3.40.50.150">
    <property type="entry name" value="Vaccinia Virus protein VP39"/>
    <property type="match status" value="1"/>
</dbReference>
<dbReference type="CDD" id="cd02440">
    <property type="entry name" value="AdoMet_MTases"/>
    <property type="match status" value="1"/>
</dbReference>
<keyword evidence="6" id="KW-0949">S-adenosyl-L-methionine</keyword>
<evidence type="ECO:0000256" key="3">
    <source>
        <dbReference type="ARBA" id="ARBA00021330"/>
    </source>
</evidence>
<comment type="catalytic activity">
    <reaction evidence="12">
        <text>small RNA 3'-end nucleotide + S-adenosyl-L-methionine = small RNA 3'-end 2'-O-methylnucleotide + S-adenosyl-L-homocysteine + H(+)</text>
        <dbReference type="Rhea" id="RHEA:37887"/>
        <dbReference type="Rhea" id="RHEA-COMP:10415"/>
        <dbReference type="Rhea" id="RHEA-COMP:10416"/>
        <dbReference type="ChEBI" id="CHEBI:15378"/>
        <dbReference type="ChEBI" id="CHEBI:57856"/>
        <dbReference type="ChEBI" id="CHEBI:59789"/>
        <dbReference type="ChEBI" id="CHEBI:74896"/>
        <dbReference type="ChEBI" id="CHEBI:74898"/>
        <dbReference type="EC" id="2.1.1.386"/>
    </reaction>
</comment>
<evidence type="ECO:0000259" key="14">
    <source>
        <dbReference type="Pfam" id="PF08242"/>
    </source>
</evidence>
<evidence type="ECO:0000313" key="16">
    <source>
        <dbReference type="EMBL" id="SKC37367.1"/>
    </source>
</evidence>
<evidence type="ECO:0000256" key="13">
    <source>
        <dbReference type="SAM" id="MobiDB-lite"/>
    </source>
</evidence>
<evidence type="ECO:0000256" key="4">
    <source>
        <dbReference type="ARBA" id="ARBA00022603"/>
    </source>
</evidence>
<keyword evidence="9" id="KW-0694">RNA-binding</keyword>
<dbReference type="InterPro" id="IPR024740">
    <property type="entry name" value="Hen1_N"/>
</dbReference>
<dbReference type="RefSeq" id="WP_079704381.1">
    <property type="nucleotide sequence ID" value="NZ_FUZO01000001.1"/>
</dbReference>
<evidence type="ECO:0000256" key="6">
    <source>
        <dbReference type="ARBA" id="ARBA00022691"/>
    </source>
</evidence>
<comment type="cofactor">
    <cofactor evidence="1">
        <name>Mg(2+)</name>
        <dbReference type="ChEBI" id="CHEBI:18420"/>
    </cofactor>
</comment>